<keyword evidence="5 7" id="KW-1133">Transmembrane helix</keyword>
<dbReference type="AlphaFoldDB" id="X1AAC9"/>
<evidence type="ECO:0000256" key="7">
    <source>
        <dbReference type="SAM" id="Phobius"/>
    </source>
</evidence>
<dbReference type="Pfam" id="PF00528">
    <property type="entry name" value="BPD_transp_1"/>
    <property type="match status" value="1"/>
</dbReference>
<dbReference type="InterPro" id="IPR005769">
    <property type="entry name" value="PhnE/PtxC"/>
</dbReference>
<dbReference type="SUPFAM" id="SSF161098">
    <property type="entry name" value="MetI-like"/>
    <property type="match status" value="1"/>
</dbReference>
<dbReference type="CDD" id="cd06261">
    <property type="entry name" value="TM_PBP2"/>
    <property type="match status" value="1"/>
</dbReference>
<feature type="transmembrane region" description="Helical" evidence="7">
    <location>
        <begin position="403"/>
        <end position="423"/>
    </location>
</feature>
<feature type="transmembrane region" description="Helical" evidence="7">
    <location>
        <begin position="270"/>
        <end position="292"/>
    </location>
</feature>
<evidence type="ECO:0000256" key="2">
    <source>
        <dbReference type="ARBA" id="ARBA00022448"/>
    </source>
</evidence>
<comment type="caution">
    <text evidence="9">The sequence shown here is derived from an EMBL/GenBank/DDBJ whole genome shotgun (WGS) entry which is preliminary data.</text>
</comment>
<accession>X1AAC9</accession>
<dbReference type="InterPro" id="IPR035906">
    <property type="entry name" value="MetI-like_sf"/>
</dbReference>
<dbReference type="PROSITE" id="PS50928">
    <property type="entry name" value="ABC_TM1"/>
    <property type="match status" value="1"/>
</dbReference>
<keyword evidence="2" id="KW-0813">Transport</keyword>
<reference evidence="9" key="1">
    <citation type="journal article" date="2014" name="Front. Microbiol.">
        <title>High frequency of phylogenetically diverse reductive dehalogenase-homologous genes in deep subseafloor sedimentary metagenomes.</title>
        <authorList>
            <person name="Kawai M."/>
            <person name="Futagami T."/>
            <person name="Toyoda A."/>
            <person name="Takaki Y."/>
            <person name="Nishi S."/>
            <person name="Hori S."/>
            <person name="Arai W."/>
            <person name="Tsubouchi T."/>
            <person name="Morono Y."/>
            <person name="Uchiyama I."/>
            <person name="Ito T."/>
            <person name="Fujiyama A."/>
            <person name="Inagaki F."/>
            <person name="Takami H."/>
        </authorList>
    </citation>
    <scope>NUCLEOTIDE SEQUENCE</scope>
    <source>
        <strain evidence="9">Expedition CK06-06</strain>
    </source>
</reference>
<comment type="subcellular location">
    <subcellularLocation>
        <location evidence="1">Cell membrane</location>
        <topology evidence="1">Multi-pass membrane protein</topology>
    </subcellularLocation>
</comment>
<dbReference type="GO" id="GO:0015416">
    <property type="term" value="F:ABC-type phosphonate transporter activity"/>
    <property type="evidence" value="ECO:0007669"/>
    <property type="project" value="InterPro"/>
</dbReference>
<keyword evidence="3" id="KW-1003">Cell membrane</keyword>
<feature type="transmembrane region" description="Helical" evidence="7">
    <location>
        <begin position="31"/>
        <end position="47"/>
    </location>
</feature>
<dbReference type="InterPro" id="IPR000515">
    <property type="entry name" value="MetI-like"/>
</dbReference>
<organism evidence="9">
    <name type="scientific">marine sediment metagenome</name>
    <dbReference type="NCBI Taxonomy" id="412755"/>
    <lineage>
        <taxon>unclassified sequences</taxon>
        <taxon>metagenomes</taxon>
        <taxon>ecological metagenomes</taxon>
    </lineage>
</organism>
<proteinExistence type="predicted"/>
<feature type="transmembrane region" description="Helical" evidence="7">
    <location>
        <begin position="435"/>
        <end position="452"/>
    </location>
</feature>
<evidence type="ECO:0000256" key="6">
    <source>
        <dbReference type="ARBA" id="ARBA00023136"/>
    </source>
</evidence>
<dbReference type="GO" id="GO:0005886">
    <property type="term" value="C:plasma membrane"/>
    <property type="evidence" value="ECO:0007669"/>
    <property type="project" value="UniProtKB-SubCell"/>
</dbReference>
<sequence>MKQKKSPILSSILSLIIPGSGQVYAGYTSRGVAFFITILVTLLMVIWRRNDLLYTGIAVTWLWNVWDAYNLARGRRLSSVIPFLIMAIIIYIIGWGVTGINLHRLFTEVADVKPLVSSLFKPAVLERDIEKLVGEVLFESPCSDSPPSKGPPAEGEPYIIFMDKTCGEPGDTFTIEGGNFWPSTKGYIWWSNIAGEMEFRIRHKGDYLTFETDEEGKISPITVIVQEPFAEAKGKGPQLWRVQARMKREVGPQHLSNTFFLVIEKMIETVFLALMATTIAILVAIPISFLAARNLMSVNPISVAIYYVVRTILNVLRSVEPLIMAIIFVVWVGLGPFAGVLALAVHSIAALGKLYSEVVESIDPGPIEAITSTGANRLQTIVYAVIPQVVPPYLAFTIYRWDINVRMSTIIGFVGGGGLGYLLQQWIRLFMYKEAGAAVWAIVIVVAIMDFASAKAREKMI</sequence>
<dbReference type="PANTHER" id="PTHR30043">
    <property type="entry name" value="PHOSPHONATES TRANSPORT SYSTEM PERMEASE PROTEIN"/>
    <property type="match status" value="1"/>
</dbReference>
<name>X1AAC9_9ZZZZ</name>
<evidence type="ECO:0000313" key="9">
    <source>
        <dbReference type="EMBL" id="GAG69643.1"/>
    </source>
</evidence>
<gene>
    <name evidence="9" type="ORF">S01H4_01529</name>
</gene>
<protein>
    <recommendedName>
        <fullName evidence="8">ABC transmembrane type-1 domain-containing protein</fullName>
    </recommendedName>
</protein>
<dbReference type="NCBIfam" id="TIGR01097">
    <property type="entry name" value="PhnE"/>
    <property type="match status" value="1"/>
</dbReference>
<evidence type="ECO:0000259" key="8">
    <source>
        <dbReference type="PROSITE" id="PS50928"/>
    </source>
</evidence>
<evidence type="ECO:0000256" key="4">
    <source>
        <dbReference type="ARBA" id="ARBA00022692"/>
    </source>
</evidence>
<evidence type="ECO:0000256" key="1">
    <source>
        <dbReference type="ARBA" id="ARBA00004651"/>
    </source>
</evidence>
<evidence type="ECO:0000256" key="5">
    <source>
        <dbReference type="ARBA" id="ARBA00022989"/>
    </source>
</evidence>
<feature type="transmembrane region" description="Helical" evidence="7">
    <location>
        <begin position="322"/>
        <end position="345"/>
    </location>
</feature>
<dbReference type="EMBL" id="BART01000282">
    <property type="protein sequence ID" value="GAG69643.1"/>
    <property type="molecule type" value="Genomic_DNA"/>
</dbReference>
<feature type="transmembrane region" description="Helical" evidence="7">
    <location>
        <begin position="81"/>
        <end position="102"/>
    </location>
</feature>
<dbReference type="PANTHER" id="PTHR30043:SF1">
    <property type="entry name" value="ABC TRANSPORT SYSTEM PERMEASE PROTEIN P69"/>
    <property type="match status" value="1"/>
</dbReference>
<dbReference type="Gene3D" id="1.10.3720.10">
    <property type="entry name" value="MetI-like"/>
    <property type="match status" value="1"/>
</dbReference>
<keyword evidence="6 7" id="KW-0472">Membrane</keyword>
<evidence type="ECO:0000256" key="3">
    <source>
        <dbReference type="ARBA" id="ARBA00022475"/>
    </source>
</evidence>
<feature type="domain" description="ABC transmembrane type-1" evidence="8">
    <location>
        <begin position="266"/>
        <end position="453"/>
    </location>
</feature>
<keyword evidence="4 7" id="KW-0812">Transmembrane</keyword>